<gene>
    <name evidence="1" type="ORF">SAMN04487998_0349</name>
</gene>
<evidence type="ECO:0000313" key="1">
    <source>
        <dbReference type="EMBL" id="SES81549.1"/>
    </source>
</evidence>
<dbReference type="EMBL" id="FOHS01000001">
    <property type="protein sequence ID" value="SES81549.1"/>
    <property type="molecule type" value="Genomic_DNA"/>
</dbReference>
<evidence type="ECO:0000313" key="2">
    <source>
        <dbReference type="Proteomes" id="UP000198697"/>
    </source>
</evidence>
<keyword evidence="2" id="KW-1185">Reference proteome</keyword>
<name>A0A1H9ZJN5_9BACT</name>
<dbReference type="OrthoDB" id="886997at2"/>
<sequence length="70" mass="7774">MADKQPAPGEQEWNGIVQQLRLICEHVQQDGPLPEQEQAQAENAFRQCLAHLENQVQDMRSGLKGSGGSF</sequence>
<dbReference type="RefSeq" id="WP_092767662.1">
    <property type="nucleotide sequence ID" value="NZ_FOHS01000001.1"/>
</dbReference>
<organism evidence="1 2">
    <name type="scientific">Hymenobacter actinosclerus</name>
    <dbReference type="NCBI Taxonomy" id="82805"/>
    <lineage>
        <taxon>Bacteria</taxon>
        <taxon>Pseudomonadati</taxon>
        <taxon>Bacteroidota</taxon>
        <taxon>Cytophagia</taxon>
        <taxon>Cytophagales</taxon>
        <taxon>Hymenobacteraceae</taxon>
        <taxon>Hymenobacter</taxon>
    </lineage>
</organism>
<dbReference type="AlphaFoldDB" id="A0A1H9ZJN5"/>
<reference evidence="2" key="1">
    <citation type="submission" date="2016-10" db="EMBL/GenBank/DDBJ databases">
        <authorList>
            <person name="Varghese N."/>
            <person name="Submissions S."/>
        </authorList>
    </citation>
    <scope>NUCLEOTIDE SEQUENCE [LARGE SCALE GENOMIC DNA]</scope>
    <source>
        <strain evidence="2">DSM 15310</strain>
    </source>
</reference>
<proteinExistence type="predicted"/>
<accession>A0A1H9ZJN5</accession>
<protein>
    <submittedName>
        <fullName evidence="1">Uncharacterized protein</fullName>
    </submittedName>
</protein>
<dbReference type="STRING" id="82805.SAMN04487998_0349"/>
<dbReference type="Proteomes" id="UP000198697">
    <property type="component" value="Unassembled WGS sequence"/>
</dbReference>